<evidence type="ECO:0000256" key="2">
    <source>
        <dbReference type="ARBA" id="ARBA00022679"/>
    </source>
</evidence>
<dbReference type="GO" id="GO:0043295">
    <property type="term" value="F:glutathione binding"/>
    <property type="evidence" value="ECO:0007669"/>
    <property type="project" value="TreeGrafter"/>
</dbReference>
<protein>
    <recommendedName>
        <fullName evidence="1">glutathione transferase</fullName>
        <ecNumber evidence="1">2.5.1.18</ecNumber>
    </recommendedName>
</protein>
<evidence type="ECO:0000313" key="6">
    <source>
        <dbReference type="Proteomes" id="UP000184040"/>
    </source>
</evidence>
<evidence type="ECO:0000259" key="4">
    <source>
        <dbReference type="PROSITE" id="PS50405"/>
    </source>
</evidence>
<gene>
    <name evidence="5" type="ORF">SAMN04488012_102329</name>
</gene>
<dbReference type="InterPro" id="IPR010987">
    <property type="entry name" value="Glutathione-S-Trfase_C-like"/>
</dbReference>
<dbReference type="Gene3D" id="1.20.1050.10">
    <property type="match status" value="1"/>
</dbReference>
<dbReference type="PANTHER" id="PTHR43900:SF97">
    <property type="entry name" value="GLUTATHIONE TRANSFERASE"/>
    <property type="match status" value="1"/>
</dbReference>
<dbReference type="Pfam" id="PF13409">
    <property type="entry name" value="GST_N_2"/>
    <property type="match status" value="1"/>
</dbReference>
<evidence type="ECO:0000313" key="5">
    <source>
        <dbReference type="EMBL" id="SHI70629.1"/>
    </source>
</evidence>
<dbReference type="SUPFAM" id="SSF47616">
    <property type="entry name" value="GST C-terminal domain-like"/>
    <property type="match status" value="1"/>
</dbReference>
<dbReference type="EC" id="2.5.1.18" evidence="1"/>
<feature type="domain" description="GST C-terminal" evidence="4">
    <location>
        <begin position="81"/>
        <end position="198"/>
    </location>
</feature>
<dbReference type="AlphaFoldDB" id="A0A1M6DBS0"/>
<reference evidence="5 6" key="1">
    <citation type="submission" date="2016-11" db="EMBL/GenBank/DDBJ databases">
        <authorList>
            <person name="Jaros S."/>
            <person name="Januszkiewicz K."/>
            <person name="Wedrychowicz H."/>
        </authorList>
    </citation>
    <scope>NUCLEOTIDE SEQUENCE [LARGE SCALE GENOMIC DNA]</scope>
    <source>
        <strain evidence="5 6">DSM 26892</strain>
    </source>
</reference>
<dbReference type="GO" id="GO:0004364">
    <property type="term" value="F:glutathione transferase activity"/>
    <property type="evidence" value="ECO:0007669"/>
    <property type="project" value="UniProtKB-EC"/>
</dbReference>
<organism evidence="5 6">
    <name type="scientific">Palleronia salina</name>
    <dbReference type="NCBI Taxonomy" id="313368"/>
    <lineage>
        <taxon>Bacteria</taxon>
        <taxon>Pseudomonadati</taxon>
        <taxon>Pseudomonadota</taxon>
        <taxon>Alphaproteobacteria</taxon>
        <taxon>Rhodobacterales</taxon>
        <taxon>Roseobacteraceae</taxon>
        <taxon>Palleronia</taxon>
    </lineage>
</organism>
<dbReference type="Gene3D" id="3.40.30.10">
    <property type="entry name" value="Glutaredoxin"/>
    <property type="match status" value="1"/>
</dbReference>
<dbReference type="CDD" id="cd03205">
    <property type="entry name" value="GST_C_6"/>
    <property type="match status" value="1"/>
</dbReference>
<name>A0A1M6DBS0_9RHOB</name>
<evidence type="ECO:0000259" key="3">
    <source>
        <dbReference type="PROSITE" id="PS50404"/>
    </source>
</evidence>
<dbReference type="RefSeq" id="WP_073127160.1">
    <property type="nucleotide sequence ID" value="NZ_FQZA01000002.1"/>
</dbReference>
<keyword evidence="2 5" id="KW-0808">Transferase</keyword>
<dbReference type="PANTHER" id="PTHR43900">
    <property type="entry name" value="GLUTATHIONE S-TRANSFERASE RHO"/>
    <property type="match status" value="1"/>
</dbReference>
<keyword evidence="6" id="KW-1185">Reference proteome</keyword>
<dbReference type="CDD" id="cd03049">
    <property type="entry name" value="GST_N_3"/>
    <property type="match status" value="1"/>
</dbReference>
<dbReference type="PROSITE" id="PS50404">
    <property type="entry name" value="GST_NTER"/>
    <property type="match status" value="1"/>
</dbReference>
<dbReference type="GO" id="GO:0005737">
    <property type="term" value="C:cytoplasm"/>
    <property type="evidence" value="ECO:0007669"/>
    <property type="project" value="TreeGrafter"/>
</dbReference>
<evidence type="ECO:0000256" key="1">
    <source>
        <dbReference type="ARBA" id="ARBA00012452"/>
    </source>
</evidence>
<dbReference type="STRING" id="313368.SAMN04488012_102329"/>
<proteinExistence type="predicted"/>
<dbReference type="InterPro" id="IPR004045">
    <property type="entry name" value="Glutathione_S-Trfase_N"/>
</dbReference>
<sequence length="198" mass="21911">MELFHAAASPYVRKVKVVLHETGQAEDVTLVESAQTPLSPNPANQNPLGKIPCLTRPDGPALFDSRVICRYLADRAGADLIPAARQWEIQTLEALADGVMDAGILMVYEIRVRPEDKQFPDYVEGQWAKITRALDAIEAQWMSHLAGPLNMAQIAVACALGYLDLRHGARDWRSARPALADWYAKFGERSSMQATKPE</sequence>
<dbReference type="Proteomes" id="UP000184040">
    <property type="component" value="Unassembled WGS sequence"/>
</dbReference>
<dbReference type="InterPro" id="IPR036282">
    <property type="entry name" value="Glutathione-S-Trfase_C_sf"/>
</dbReference>
<dbReference type="InterPro" id="IPR036249">
    <property type="entry name" value="Thioredoxin-like_sf"/>
</dbReference>
<feature type="domain" description="GST N-terminal" evidence="3">
    <location>
        <begin position="1"/>
        <end position="80"/>
    </location>
</feature>
<dbReference type="Pfam" id="PF13410">
    <property type="entry name" value="GST_C_2"/>
    <property type="match status" value="1"/>
</dbReference>
<accession>A0A1M6DBS0</accession>
<dbReference type="EMBL" id="FQZA01000002">
    <property type="protein sequence ID" value="SHI70629.1"/>
    <property type="molecule type" value="Genomic_DNA"/>
</dbReference>
<dbReference type="PROSITE" id="PS50405">
    <property type="entry name" value="GST_CTER"/>
    <property type="match status" value="1"/>
</dbReference>
<dbReference type="SUPFAM" id="SSF52833">
    <property type="entry name" value="Thioredoxin-like"/>
    <property type="match status" value="1"/>
</dbReference>